<dbReference type="RefSeq" id="WP_201822264.1">
    <property type="nucleotide sequence ID" value="NZ_JAERRH010000010.1"/>
</dbReference>
<evidence type="ECO:0000313" key="2">
    <source>
        <dbReference type="Proteomes" id="UP000621386"/>
    </source>
</evidence>
<organism evidence="1 2">
    <name type="scientific">Streptomyces musisoli</name>
    <dbReference type="NCBI Taxonomy" id="2802280"/>
    <lineage>
        <taxon>Bacteria</taxon>
        <taxon>Bacillati</taxon>
        <taxon>Actinomycetota</taxon>
        <taxon>Actinomycetes</taxon>
        <taxon>Kitasatosporales</taxon>
        <taxon>Streptomycetaceae</taxon>
        <taxon>Streptomyces</taxon>
    </lineage>
</organism>
<reference evidence="1 2" key="1">
    <citation type="submission" date="2021-01" db="EMBL/GenBank/DDBJ databases">
        <title>WGS of actinomycetes isolated from Thailand.</title>
        <authorList>
            <person name="Thawai C."/>
        </authorList>
    </citation>
    <scope>NUCLEOTIDE SEQUENCE [LARGE SCALE GENOMIC DNA]</scope>
    <source>
        <strain evidence="1 2">CH5-8</strain>
    </source>
</reference>
<dbReference type="Proteomes" id="UP000621386">
    <property type="component" value="Unassembled WGS sequence"/>
</dbReference>
<comment type="caution">
    <text evidence="1">The sequence shown here is derived from an EMBL/GenBank/DDBJ whole genome shotgun (WGS) entry which is preliminary data.</text>
</comment>
<protein>
    <submittedName>
        <fullName evidence="1">Uncharacterized protein</fullName>
    </submittedName>
</protein>
<gene>
    <name evidence="1" type="ORF">JK361_25990</name>
</gene>
<name>A0ABS1P6S8_9ACTN</name>
<proteinExistence type="predicted"/>
<dbReference type="EMBL" id="JAERRH010000010">
    <property type="protein sequence ID" value="MBL1107998.1"/>
    <property type="molecule type" value="Genomic_DNA"/>
</dbReference>
<evidence type="ECO:0000313" key="1">
    <source>
        <dbReference type="EMBL" id="MBL1107998.1"/>
    </source>
</evidence>
<sequence>MQSYQELLDNHQPIPLDRAQAGQHEESKTFLAAADADHLSEHDTDALLSSGNWIAYPVGATEETVTQDPEAGTQTTVTKVTSSVAPEKTTTETVPLAARTQSGYLAQTYWLNGADGRHFAYFQMRENYSYNGRAVTAYSQPIINHKVYTWAEVLGWSFEGLDLSGTLGPSYYAWHGNGHGAIQTWRRANFKYDPTHLDIGSIHRYPWLHFYQHADGTEYSTTGM</sequence>
<keyword evidence="2" id="KW-1185">Reference proteome</keyword>
<accession>A0ABS1P6S8</accession>